<dbReference type="OrthoDB" id="3439976at2759"/>
<protein>
    <recommendedName>
        <fullName evidence="4">Cyanovirin-N domain-containing protein</fullName>
    </recommendedName>
</protein>
<evidence type="ECO:0000313" key="2">
    <source>
        <dbReference type="EMBL" id="KAH7024431.1"/>
    </source>
</evidence>
<reference evidence="2" key="1">
    <citation type="journal article" date="2021" name="Nat. Commun.">
        <title>Genetic determinants of endophytism in the Arabidopsis root mycobiome.</title>
        <authorList>
            <person name="Mesny F."/>
            <person name="Miyauchi S."/>
            <person name="Thiergart T."/>
            <person name="Pickel B."/>
            <person name="Atanasova L."/>
            <person name="Karlsson M."/>
            <person name="Huettel B."/>
            <person name="Barry K.W."/>
            <person name="Haridas S."/>
            <person name="Chen C."/>
            <person name="Bauer D."/>
            <person name="Andreopoulos W."/>
            <person name="Pangilinan J."/>
            <person name="LaButti K."/>
            <person name="Riley R."/>
            <person name="Lipzen A."/>
            <person name="Clum A."/>
            <person name="Drula E."/>
            <person name="Henrissat B."/>
            <person name="Kohler A."/>
            <person name="Grigoriev I.V."/>
            <person name="Martin F.M."/>
            <person name="Hacquard S."/>
        </authorList>
    </citation>
    <scope>NUCLEOTIDE SEQUENCE</scope>
    <source>
        <strain evidence="2">MPI-CAGE-CH-0230</strain>
    </source>
</reference>
<dbReference type="AlphaFoldDB" id="A0A9P9BPD2"/>
<feature type="signal peptide" evidence="1">
    <location>
        <begin position="1"/>
        <end position="21"/>
    </location>
</feature>
<sequence length="179" mass="19611">MRVNKGLSAMLLSRSLGAVKAMLLATKVLGSALPITFNATEPETLGLWGVGDALADGEMSIMSGCDQRACPDNQREQWDFIQSFSAYFPKVGIRFDRCGKCSSFVIGHYGDGCIRFNNCEWDQTQEICADTSKRRAHWYGPGGKVCYTFATTPHAGCFDQGGFSSSPLIWNPTKVACTW</sequence>
<accession>A0A9P9BPD2</accession>
<proteinExistence type="predicted"/>
<comment type="caution">
    <text evidence="2">The sequence shown here is derived from an EMBL/GenBank/DDBJ whole genome shotgun (WGS) entry which is preliminary data.</text>
</comment>
<keyword evidence="3" id="KW-1185">Reference proteome</keyword>
<dbReference type="RefSeq" id="XP_046007979.1">
    <property type="nucleotide sequence ID" value="XM_046159289.1"/>
</dbReference>
<name>A0A9P9BPD2_9PEZI</name>
<keyword evidence="1" id="KW-0732">Signal</keyword>
<dbReference type="GeneID" id="70188835"/>
<evidence type="ECO:0000256" key="1">
    <source>
        <dbReference type="SAM" id="SignalP"/>
    </source>
</evidence>
<gene>
    <name evidence="2" type="ORF">B0I36DRAFT_366376</name>
</gene>
<evidence type="ECO:0008006" key="4">
    <source>
        <dbReference type="Google" id="ProtNLM"/>
    </source>
</evidence>
<feature type="chain" id="PRO_5040197678" description="Cyanovirin-N domain-containing protein" evidence="1">
    <location>
        <begin position="22"/>
        <end position="179"/>
    </location>
</feature>
<evidence type="ECO:0000313" key="3">
    <source>
        <dbReference type="Proteomes" id="UP000756346"/>
    </source>
</evidence>
<dbReference type="EMBL" id="JAGTJQ010000009">
    <property type="protein sequence ID" value="KAH7024431.1"/>
    <property type="molecule type" value="Genomic_DNA"/>
</dbReference>
<dbReference type="Proteomes" id="UP000756346">
    <property type="component" value="Unassembled WGS sequence"/>
</dbReference>
<organism evidence="2 3">
    <name type="scientific">Microdochium trichocladiopsis</name>
    <dbReference type="NCBI Taxonomy" id="1682393"/>
    <lineage>
        <taxon>Eukaryota</taxon>
        <taxon>Fungi</taxon>
        <taxon>Dikarya</taxon>
        <taxon>Ascomycota</taxon>
        <taxon>Pezizomycotina</taxon>
        <taxon>Sordariomycetes</taxon>
        <taxon>Xylariomycetidae</taxon>
        <taxon>Xylariales</taxon>
        <taxon>Microdochiaceae</taxon>
        <taxon>Microdochium</taxon>
    </lineage>
</organism>